<dbReference type="Pfam" id="PF04991">
    <property type="entry name" value="LicD"/>
    <property type="match status" value="1"/>
</dbReference>
<evidence type="ECO:0000313" key="2">
    <source>
        <dbReference type="EMBL" id="QHT25811.1"/>
    </source>
</evidence>
<sequence length="253" mass="30695">MNTIEGFEEHKYTPNEIYQHLSYISDKLDTLGIRYWLMYGTLLGCVRNNDIIPHDYDFDFGALIDDLDVIMTLNETIKGDGYKLEFPQTYSYDYKTLTKRENKWRVSVKIYYNNIAFGDIYLYSRCRDNYLRRYDPNQKILFWPQSTIHSNFINNLVRGRIRDRYFWIPSNSEFLLQYWYGKDWNIPIVSESQGGKKREDYDYYGGYKKMELCNMTSFINQLGIFDRPNMTEQIEWIFPKEQYDWHIKNDFSN</sequence>
<protein>
    <recommendedName>
        <fullName evidence="1">LicD/FKTN/FKRP nucleotidyltransferase domain-containing protein</fullName>
    </recommendedName>
</protein>
<organism evidence="2">
    <name type="scientific">viral metagenome</name>
    <dbReference type="NCBI Taxonomy" id="1070528"/>
    <lineage>
        <taxon>unclassified sequences</taxon>
        <taxon>metagenomes</taxon>
        <taxon>organismal metagenomes</taxon>
    </lineage>
</organism>
<dbReference type="AlphaFoldDB" id="A0A6C0EB17"/>
<dbReference type="InterPro" id="IPR007074">
    <property type="entry name" value="LicD/FKTN/FKRP_NTP_transf"/>
</dbReference>
<name>A0A6C0EB17_9ZZZZ</name>
<dbReference type="EMBL" id="MN739775">
    <property type="protein sequence ID" value="QHT25811.1"/>
    <property type="molecule type" value="Genomic_DNA"/>
</dbReference>
<dbReference type="InterPro" id="IPR052613">
    <property type="entry name" value="LicD_transferase"/>
</dbReference>
<reference evidence="2" key="1">
    <citation type="journal article" date="2020" name="Nature">
        <title>Giant virus diversity and host interactions through global metagenomics.</title>
        <authorList>
            <person name="Schulz F."/>
            <person name="Roux S."/>
            <person name="Paez-Espino D."/>
            <person name="Jungbluth S."/>
            <person name="Walsh D.A."/>
            <person name="Denef V.J."/>
            <person name="McMahon K.D."/>
            <person name="Konstantinidis K.T."/>
            <person name="Eloe-Fadrosh E.A."/>
            <person name="Kyrpides N.C."/>
            <person name="Woyke T."/>
        </authorList>
    </citation>
    <scope>NUCLEOTIDE SEQUENCE</scope>
    <source>
        <strain evidence="2">GVMAG-M-3300023179-27</strain>
    </source>
</reference>
<accession>A0A6C0EB17</accession>
<dbReference type="PANTHER" id="PTHR13627:SF31">
    <property type="entry name" value="RIBITOL 5-PHOSPHATE TRANSFERASE FKRP"/>
    <property type="match status" value="1"/>
</dbReference>
<feature type="domain" description="LicD/FKTN/FKRP nucleotidyltransferase" evidence="1">
    <location>
        <begin position="32"/>
        <end position="109"/>
    </location>
</feature>
<dbReference type="GO" id="GO:0009100">
    <property type="term" value="P:glycoprotein metabolic process"/>
    <property type="evidence" value="ECO:0007669"/>
    <property type="project" value="UniProtKB-ARBA"/>
</dbReference>
<proteinExistence type="predicted"/>
<dbReference type="PANTHER" id="PTHR13627">
    <property type="entry name" value="FUKUTIN RELATED PROTEIN"/>
    <property type="match status" value="1"/>
</dbReference>
<evidence type="ECO:0000259" key="1">
    <source>
        <dbReference type="Pfam" id="PF04991"/>
    </source>
</evidence>